<protein>
    <recommendedName>
        <fullName evidence="6">Pentatricopeptide repeat-containing protein</fullName>
    </recommendedName>
</protein>
<feature type="compositionally biased region" description="Low complexity" evidence="3">
    <location>
        <begin position="1"/>
        <end position="10"/>
    </location>
</feature>
<evidence type="ECO:0000313" key="4">
    <source>
        <dbReference type="EMBL" id="MQM10056.1"/>
    </source>
</evidence>
<accession>A0A843WQV5</accession>
<gene>
    <name evidence="4" type="ORF">Taro_042942</name>
</gene>
<feature type="compositionally biased region" description="Pro residues" evidence="3">
    <location>
        <begin position="11"/>
        <end position="32"/>
    </location>
</feature>
<feature type="repeat" description="PPR" evidence="2">
    <location>
        <begin position="277"/>
        <end position="311"/>
    </location>
</feature>
<sequence>MESRALLSSTSPPPPFPSKPHRPPSPSFPPPSLRSAAIRAAPPSPAPPPPLQTHGLPERYPFPNSLPIHSKHPHVVYRDIQRLAREGRLKEALTVLDYFEQRGVPVNATTFSHLLSACARLKALPEGRQVHVHIRVNGLERNEFLLTKLVRMYAACGSPDDARRVFVRLPPGSVYPWNALLRGNVVGSGRWGHGALDVFEEMREAGVELNQYSFSCVIKTLAGSPSAIQGMKTHALMIKKGFVESSVMLRTSLIDMYFKCRKIRVAVKLFDEIPKKDIVSWGAVIAGFAHNGLRREAVEYLRCMSSEGIAPNSVILATILPVIGELRERRLGREVHAFVIKYFRDYHKWTFIHSGLIDMYCKCGDLTSGRRVFYGCSKRTAVSWTALMSGYFANGRLDQALRAIVWMQKEGLKPDVVSVATVLPACAKLKALKQGMEIHGFALRSGFLPNISIATSLMTMYSSCGNLQYSCNVFDTLERKNVIAWTAMIDSYLKNARPHDAVDVFRSMQLSKHRPDSVSMARILRTCGELEALKLGKGIHAQLLRRKIEGIPFVTAEIINMYGRCGEIGMARAVFEEVESKGSLTWTSIIEAYGFNGLHEDAIHLFDLMLSRRFIPNHFTFDVVLSICDNAGLHTEALKVFDSMVRRYKLKASAEQYDCIIGLLNRVGCRDEAQRFVYLRSATVDHTASSLKGNDLCMFEAQGS</sequence>
<comment type="caution">
    <text evidence="4">The sequence shown here is derived from an EMBL/GenBank/DDBJ whole genome shotgun (WGS) entry which is preliminary data.</text>
</comment>
<dbReference type="PANTHER" id="PTHR24015:SF755">
    <property type="entry name" value="PENTACOTRIPEPTIDE-REPEAT REGION OF PRORP DOMAIN-CONTAINING PROTEIN"/>
    <property type="match status" value="1"/>
</dbReference>
<dbReference type="FunFam" id="1.25.40.10:FF:000073">
    <property type="entry name" value="Pentatricopeptide repeat-containing protein chloroplastic"/>
    <property type="match status" value="1"/>
</dbReference>
<proteinExistence type="predicted"/>
<name>A0A843WQV5_COLES</name>
<feature type="repeat" description="PPR" evidence="2">
    <location>
        <begin position="582"/>
        <end position="616"/>
    </location>
</feature>
<dbReference type="NCBIfam" id="TIGR00756">
    <property type="entry name" value="PPR"/>
    <property type="match status" value="4"/>
</dbReference>
<dbReference type="InterPro" id="IPR046960">
    <property type="entry name" value="PPR_At4g14850-like_plant"/>
</dbReference>
<dbReference type="SMR" id="A0A843WQV5"/>
<organism evidence="4 5">
    <name type="scientific">Colocasia esculenta</name>
    <name type="common">Wild taro</name>
    <name type="synonym">Arum esculentum</name>
    <dbReference type="NCBI Taxonomy" id="4460"/>
    <lineage>
        <taxon>Eukaryota</taxon>
        <taxon>Viridiplantae</taxon>
        <taxon>Streptophyta</taxon>
        <taxon>Embryophyta</taxon>
        <taxon>Tracheophyta</taxon>
        <taxon>Spermatophyta</taxon>
        <taxon>Magnoliopsida</taxon>
        <taxon>Liliopsida</taxon>
        <taxon>Araceae</taxon>
        <taxon>Aroideae</taxon>
        <taxon>Colocasieae</taxon>
        <taxon>Colocasia</taxon>
    </lineage>
</organism>
<dbReference type="PROSITE" id="PS51375">
    <property type="entry name" value="PPR"/>
    <property type="match status" value="5"/>
</dbReference>
<keyword evidence="1" id="KW-0677">Repeat</keyword>
<dbReference type="AlphaFoldDB" id="A0A843WQV5"/>
<feature type="repeat" description="PPR" evidence="2">
    <location>
        <begin position="481"/>
        <end position="515"/>
    </location>
</feature>
<evidence type="ECO:0000256" key="2">
    <source>
        <dbReference type="PROSITE-ProRule" id="PRU00708"/>
    </source>
</evidence>
<dbReference type="FunFam" id="1.25.40.10:FF:001058">
    <property type="entry name" value="Pentatricopeptide repeat-containing protein chloroplastic"/>
    <property type="match status" value="1"/>
</dbReference>
<dbReference type="Pfam" id="PF13041">
    <property type="entry name" value="PPR_2"/>
    <property type="match status" value="3"/>
</dbReference>
<feature type="repeat" description="PPR" evidence="2">
    <location>
        <begin position="380"/>
        <end position="414"/>
    </location>
</feature>
<feature type="compositionally biased region" description="Pro residues" evidence="3">
    <location>
        <begin position="42"/>
        <end position="51"/>
    </location>
</feature>
<dbReference type="Gene3D" id="1.25.40.10">
    <property type="entry name" value="Tetratricopeptide repeat domain"/>
    <property type="match status" value="4"/>
</dbReference>
<reference evidence="4" key="1">
    <citation type="submission" date="2017-07" db="EMBL/GenBank/DDBJ databases">
        <title>Taro Niue Genome Assembly and Annotation.</title>
        <authorList>
            <person name="Atibalentja N."/>
            <person name="Keating K."/>
            <person name="Fields C.J."/>
        </authorList>
    </citation>
    <scope>NUCLEOTIDE SEQUENCE</scope>
    <source>
        <strain evidence="4">Niue_2</strain>
        <tissue evidence="4">Leaf</tissue>
    </source>
</reference>
<feature type="region of interest" description="Disordered" evidence="3">
    <location>
        <begin position="1"/>
        <end position="64"/>
    </location>
</feature>
<dbReference type="GO" id="GO:0003723">
    <property type="term" value="F:RNA binding"/>
    <property type="evidence" value="ECO:0007669"/>
    <property type="project" value="InterPro"/>
</dbReference>
<keyword evidence="5" id="KW-1185">Reference proteome</keyword>
<feature type="repeat" description="PPR" evidence="2">
    <location>
        <begin position="173"/>
        <end position="209"/>
    </location>
</feature>
<evidence type="ECO:0000313" key="5">
    <source>
        <dbReference type="Proteomes" id="UP000652761"/>
    </source>
</evidence>
<dbReference type="PANTHER" id="PTHR24015">
    <property type="entry name" value="OS07G0578800 PROTEIN-RELATED"/>
    <property type="match status" value="1"/>
</dbReference>
<evidence type="ECO:0000256" key="1">
    <source>
        <dbReference type="ARBA" id="ARBA00022737"/>
    </source>
</evidence>
<dbReference type="EMBL" id="NMUH01004562">
    <property type="protein sequence ID" value="MQM10056.1"/>
    <property type="molecule type" value="Genomic_DNA"/>
</dbReference>
<dbReference type="InterPro" id="IPR011990">
    <property type="entry name" value="TPR-like_helical_dom_sf"/>
</dbReference>
<dbReference type="FunFam" id="1.25.40.10:FF:000285">
    <property type="entry name" value="Pentatricopeptide repeat-containing protein, chloroplastic"/>
    <property type="match status" value="1"/>
</dbReference>
<evidence type="ECO:0008006" key="6">
    <source>
        <dbReference type="Google" id="ProtNLM"/>
    </source>
</evidence>
<dbReference type="Proteomes" id="UP000652761">
    <property type="component" value="Unassembled WGS sequence"/>
</dbReference>
<dbReference type="InterPro" id="IPR002885">
    <property type="entry name" value="PPR_rpt"/>
</dbReference>
<dbReference type="GO" id="GO:0009451">
    <property type="term" value="P:RNA modification"/>
    <property type="evidence" value="ECO:0007669"/>
    <property type="project" value="InterPro"/>
</dbReference>
<dbReference type="Pfam" id="PF01535">
    <property type="entry name" value="PPR"/>
    <property type="match status" value="3"/>
</dbReference>
<dbReference type="OrthoDB" id="1891906at2759"/>
<evidence type="ECO:0000256" key="3">
    <source>
        <dbReference type="SAM" id="MobiDB-lite"/>
    </source>
</evidence>